<evidence type="ECO:0000256" key="13">
    <source>
        <dbReference type="ARBA" id="ARBA00023145"/>
    </source>
</evidence>
<dbReference type="GO" id="GO:0004623">
    <property type="term" value="F:phospholipase A2 activity"/>
    <property type="evidence" value="ECO:0007669"/>
    <property type="project" value="UniProtKB-EC"/>
</dbReference>
<evidence type="ECO:0000256" key="15">
    <source>
        <dbReference type="ARBA" id="ARBA00029903"/>
    </source>
</evidence>
<evidence type="ECO:0000313" key="18">
    <source>
        <dbReference type="Proteomes" id="UP000807504"/>
    </source>
</evidence>
<keyword evidence="14" id="KW-1015">Disulfide bond</keyword>
<reference evidence="17" key="1">
    <citation type="journal article" date="2020" name="bioRxiv">
        <title>Chromosome-level reference genome of the European wasp spider Argiope bruennichi: a resource for studies on range expansion and evolutionary adaptation.</title>
        <authorList>
            <person name="Sheffer M.M."/>
            <person name="Hoppe A."/>
            <person name="Krehenwinkel H."/>
            <person name="Uhl G."/>
            <person name="Kuss A.W."/>
            <person name="Jensen L."/>
            <person name="Jensen C."/>
            <person name="Gillespie R.G."/>
            <person name="Hoff K.J."/>
            <person name="Prost S."/>
        </authorList>
    </citation>
    <scope>NUCLEOTIDE SEQUENCE</scope>
</reference>
<reference evidence="17" key="2">
    <citation type="submission" date="2020-06" db="EMBL/GenBank/DDBJ databases">
        <authorList>
            <person name="Sheffer M."/>
        </authorList>
    </citation>
    <scope>NUCLEOTIDE SEQUENCE</scope>
</reference>
<organism evidence="17 18">
    <name type="scientific">Argiope bruennichi</name>
    <name type="common">Wasp spider</name>
    <name type="synonym">Aranea bruennichi</name>
    <dbReference type="NCBI Taxonomy" id="94029"/>
    <lineage>
        <taxon>Eukaryota</taxon>
        <taxon>Metazoa</taxon>
        <taxon>Ecdysozoa</taxon>
        <taxon>Arthropoda</taxon>
        <taxon>Chelicerata</taxon>
        <taxon>Arachnida</taxon>
        <taxon>Araneae</taxon>
        <taxon>Araneomorphae</taxon>
        <taxon>Entelegynae</taxon>
        <taxon>Araneoidea</taxon>
        <taxon>Araneidae</taxon>
        <taxon>Argiope</taxon>
    </lineage>
</organism>
<dbReference type="GO" id="GO:0005576">
    <property type="term" value="C:extracellular region"/>
    <property type="evidence" value="ECO:0007669"/>
    <property type="project" value="UniProtKB-SubCell"/>
</dbReference>
<dbReference type="InterPro" id="IPR036444">
    <property type="entry name" value="PLipase_A2_dom_sf"/>
</dbReference>
<dbReference type="PANTHER" id="PTHR12253">
    <property type="entry name" value="RH14732P"/>
    <property type="match status" value="1"/>
</dbReference>
<dbReference type="EC" id="3.1.1.4" evidence="5"/>
<comment type="subcellular location">
    <subcellularLocation>
        <location evidence="3">Secreted</location>
    </subcellularLocation>
</comment>
<evidence type="ECO:0000256" key="8">
    <source>
        <dbReference type="ARBA" id="ARBA00022723"/>
    </source>
</evidence>
<accession>A0A8T0F2C3</accession>
<evidence type="ECO:0000256" key="6">
    <source>
        <dbReference type="ARBA" id="ARBA00021721"/>
    </source>
</evidence>
<evidence type="ECO:0000256" key="3">
    <source>
        <dbReference type="ARBA" id="ARBA00004613"/>
    </source>
</evidence>
<dbReference type="SUPFAM" id="SSF48619">
    <property type="entry name" value="Phospholipase A2, PLA2"/>
    <property type="match status" value="1"/>
</dbReference>
<sequence>MYYYILVIISLDCFSSINSLPAISNENINVIKDGIYGDIRASLKNERYSGPKVAIETSSLDCSSSTPADCGINLLDETPNVAIESEVYLIDGMLKGGFEGLTTTPDPFVIEEHHESHFFIYPGTKWCGSGNIAVSYDDLGDEEETDKCCRIHDSCEDYMLGGETKFNLTNKSSFTSLSCECDEKLNECLRQANTRTSNLIGTLYFNILSRKCFTFDHPQKCKTQVTLLKLCSEYEPDTFAEKIYQWTSPKKFKTL</sequence>
<comment type="caution">
    <text evidence="17">The sequence shown here is derived from an EMBL/GenBank/DDBJ whole genome shotgun (WGS) entry which is preliminary data.</text>
</comment>
<comment type="catalytic activity">
    <reaction evidence="1">
        <text>a 1,2-diacyl-sn-glycero-3-phosphocholine + H2O = a 1-acyl-sn-glycero-3-phosphocholine + a fatty acid + H(+)</text>
        <dbReference type="Rhea" id="RHEA:15801"/>
        <dbReference type="ChEBI" id="CHEBI:15377"/>
        <dbReference type="ChEBI" id="CHEBI:15378"/>
        <dbReference type="ChEBI" id="CHEBI:28868"/>
        <dbReference type="ChEBI" id="CHEBI:57643"/>
        <dbReference type="ChEBI" id="CHEBI:58168"/>
        <dbReference type="EC" id="3.1.1.4"/>
    </reaction>
</comment>
<dbReference type="InterPro" id="IPR016090">
    <property type="entry name" value="PLA2-like_dom"/>
</dbReference>
<dbReference type="CDD" id="cd04704">
    <property type="entry name" value="PLA2_bee_venom_like"/>
    <property type="match status" value="1"/>
</dbReference>
<dbReference type="Proteomes" id="UP000807504">
    <property type="component" value="Unassembled WGS sequence"/>
</dbReference>
<dbReference type="GO" id="GO:0046872">
    <property type="term" value="F:metal ion binding"/>
    <property type="evidence" value="ECO:0007669"/>
    <property type="project" value="UniProtKB-KW"/>
</dbReference>
<name>A0A8T0F2C3_ARGBR</name>
<evidence type="ECO:0000256" key="7">
    <source>
        <dbReference type="ARBA" id="ARBA00022525"/>
    </source>
</evidence>
<dbReference type="GO" id="GO:0006644">
    <property type="term" value="P:phospholipid metabolic process"/>
    <property type="evidence" value="ECO:0007669"/>
    <property type="project" value="InterPro"/>
</dbReference>
<evidence type="ECO:0000313" key="17">
    <source>
        <dbReference type="EMBL" id="KAF8783068.1"/>
    </source>
</evidence>
<dbReference type="AlphaFoldDB" id="A0A8T0F2C3"/>
<protein>
    <recommendedName>
        <fullName evidence="6">Phospholipase A2</fullName>
        <ecNumber evidence="5">3.1.1.4</ecNumber>
    </recommendedName>
    <alternativeName>
        <fullName evidence="15">Phosphatidylcholine 2-acylhydrolase</fullName>
    </alternativeName>
</protein>
<dbReference type="Gene3D" id="1.20.90.10">
    <property type="entry name" value="Phospholipase A2 domain"/>
    <property type="match status" value="1"/>
</dbReference>
<evidence type="ECO:0000256" key="9">
    <source>
        <dbReference type="ARBA" id="ARBA00022801"/>
    </source>
</evidence>
<evidence type="ECO:0000256" key="5">
    <source>
        <dbReference type="ARBA" id="ARBA00013278"/>
    </source>
</evidence>
<dbReference type="EMBL" id="JABXBU010001863">
    <property type="protein sequence ID" value="KAF8783068.1"/>
    <property type="molecule type" value="Genomic_DNA"/>
</dbReference>
<keyword evidence="10" id="KW-0106">Calcium</keyword>
<keyword evidence="11" id="KW-0442">Lipid degradation</keyword>
<keyword evidence="7" id="KW-0964">Secreted</keyword>
<dbReference type="FunFam" id="1.20.90.10:FF:000002">
    <property type="entry name" value="Phospholipase A2 group III"/>
    <property type="match status" value="1"/>
</dbReference>
<gene>
    <name evidence="17" type="ORF">HNY73_013280</name>
</gene>
<evidence type="ECO:0000256" key="4">
    <source>
        <dbReference type="ARBA" id="ARBA00009659"/>
    </source>
</evidence>
<evidence type="ECO:0000256" key="12">
    <source>
        <dbReference type="ARBA" id="ARBA00023098"/>
    </source>
</evidence>
<comment type="similarity">
    <text evidence="4">Belongs to the phospholipase A2 family. Group III subfamily.</text>
</comment>
<evidence type="ECO:0000256" key="14">
    <source>
        <dbReference type="ARBA" id="ARBA00023157"/>
    </source>
</evidence>
<evidence type="ECO:0000259" key="16">
    <source>
        <dbReference type="Pfam" id="PF05826"/>
    </source>
</evidence>
<dbReference type="Pfam" id="PF05826">
    <property type="entry name" value="Phospholip_A2_2"/>
    <property type="match status" value="1"/>
</dbReference>
<proteinExistence type="inferred from homology"/>
<evidence type="ECO:0000256" key="10">
    <source>
        <dbReference type="ARBA" id="ARBA00022837"/>
    </source>
</evidence>
<comment type="cofactor">
    <cofactor evidence="2">
        <name>Ca(2+)</name>
        <dbReference type="ChEBI" id="CHEBI:29108"/>
    </cofactor>
</comment>
<keyword evidence="8" id="KW-0479">Metal-binding</keyword>
<keyword evidence="18" id="KW-1185">Reference proteome</keyword>
<dbReference type="InterPro" id="IPR033113">
    <property type="entry name" value="PLA2_histidine"/>
</dbReference>
<dbReference type="PROSITE" id="PS00118">
    <property type="entry name" value="PA2_HIS"/>
    <property type="match status" value="1"/>
</dbReference>
<feature type="domain" description="Phospholipase A2-like central" evidence="16">
    <location>
        <begin position="120"/>
        <end position="214"/>
    </location>
</feature>
<keyword evidence="9" id="KW-0378">Hydrolase</keyword>
<dbReference type="GO" id="GO:0016042">
    <property type="term" value="P:lipid catabolic process"/>
    <property type="evidence" value="ECO:0007669"/>
    <property type="project" value="UniProtKB-KW"/>
</dbReference>
<evidence type="ECO:0000256" key="11">
    <source>
        <dbReference type="ARBA" id="ARBA00022963"/>
    </source>
</evidence>
<keyword evidence="13" id="KW-0865">Zymogen</keyword>
<dbReference type="GO" id="GO:0050482">
    <property type="term" value="P:arachidonate secretion"/>
    <property type="evidence" value="ECO:0007669"/>
    <property type="project" value="InterPro"/>
</dbReference>
<keyword evidence="12" id="KW-0443">Lipid metabolism</keyword>
<evidence type="ECO:0000256" key="2">
    <source>
        <dbReference type="ARBA" id="ARBA00001913"/>
    </source>
</evidence>
<evidence type="ECO:0000256" key="1">
    <source>
        <dbReference type="ARBA" id="ARBA00001604"/>
    </source>
</evidence>